<dbReference type="EC" id="2.3.1.176" evidence="2"/>
<feature type="domain" description="Thiolase N-terminal" evidence="9">
    <location>
        <begin position="18"/>
        <end position="193"/>
    </location>
</feature>
<dbReference type="InterPro" id="IPR055140">
    <property type="entry name" value="Thiolase_C_2"/>
</dbReference>
<keyword evidence="4" id="KW-0808">Transferase</keyword>
<organism evidence="11 12">
    <name type="scientific">Mycolicibacterium austroafricanum</name>
    <name type="common">Mycobacterium austroafricanum</name>
    <dbReference type="NCBI Taxonomy" id="39687"/>
    <lineage>
        <taxon>Bacteria</taxon>
        <taxon>Bacillati</taxon>
        <taxon>Actinomycetota</taxon>
        <taxon>Actinomycetes</taxon>
        <taxon>Mycobacteriales</taxon>
        <taxon>Mycobacteriaceae</taxon>
        <taxon>Mycolicibacterium</taxon>
    </lineage>
</organism>
<protein>
    <recommendedName>
        <fullName evidence="2">propanoyl-CoA C-acyltransferase</fullName>
        <ecNumber evidence="2">2.3.1.176</ecNumber>
    </recommendedName>
    <alternativeName>
        <fullName evidence="8">Propanoyl-CoA C-acyltransferase</fullName>
    </alternativeName>
</protein>
<comment type="subcellular location">
    <subcellularLocation>
        <location evidence="1">Peroxisome</location>
    </subcellularLocation>
</comment>
<evidence type="ECO:0000256" key="1">
    <source>
        <dbReference type="ARBA" id="ARBA00004275"/>
    </source>
</evidence>
<dbReference type="CDD" id="cd00829">
    <property type="entry name" value="SCP-x_thiolase"/>
    <property type="match status" value="1"/>
</dbReference>
<dbReference type="PANTHER" id="PTHR42870">
    <property type="entry name" value="ACETYL-COA C-ACETYLTRANSFERASE"/>
    <property type="match status" value="1"/>
</dbReference>
<sequence length="394" mass="41778">MTRRTIVAGVGMIPFTTPSRTEPYTVMAPASVREALRDAGIDYTAVQQAYVGYVYGDSTSGQAALYDVGLTAIPIVNVNNNCSTGSSALWLARQAIESGAADCVLALGFEQMQRGALGSKWPDRPSPFERFDEATRALQGWDDIAPMAAQYFGGAGRQYAETYGTQPETFARISVKARAHAKNNPYAVFRDEVTLDGVLGSPAVYGPLTRLQCCPPTCGAAAAVLVSEEFARRHGLRVEVAIKAQAMTTDGPTTFSGDMIKVVGYDMAKAAADRVYEDSGVAPEDIRVVELHDCFTANELITYEGLGLTPAGTAEKFILDGDNTYGGRVVTNPSGGLLSKGHPLGATGLAQCAELVWQLRGHAQARQVEGVTVALQHNIGLGGAAVVTLYEKVS</sequence>
<reference evidence="11" key="1">
    <citation type="submission" date="2023-07" db="EMBL/GenBank/DDBJ databases">
        <title>Degradation of tert-butanol by M. austroafricanum TBA100.</title>
        <authorList>
            <person name="Helbich S."/>
            <person name="Vainshtein Y."/>
        </authorList>
    </citation>
    <scope>NUCLEOTIDE SEQUENCE</scope>
    <source>
        <strain evidence="11">TBA100</strain>
    </source>
</reference>
<keyword evidence="5" id="KW-0445">Lipid transport</keyword>
<dbReference type="InterPro" id="IPR020615">
    <property type="entry name" value="Thiolase_acyl_enz_int_AS"/>
</dbReference>
<dbReference type="PANTHER" id="PTHR42870:SF1">
    <property type="entry name" value="NON-SPECIFIC LIPID-TRANSFER PROTEIN-LIKE 2"/>
    <property type="match status" value="1"/>
</dbReference>
<dbReference type="EMBL" id="JAUHTC010000084">
    <property type="protein sequence ID" value="MDN4520829.1"/>
    <property type="molecule type" value="Genomic_DNA"/>
</dbReference>
<keyword evidence="3" id="KW-0813">Transport</keyword>
<dbReference type="InterPro" id="IPR020613">
    <property type="entry name" value="Thiolase_CS"/>
</dbReference>
<evidence type="ECO:0000256" key="4">
    <source>
        <dbReference type="ARBA" id="ARBA00022679"/>
    </source>
</evidence>
<evidence type="ECO:0000256" key="6">
    <source>
        <dbReference type="ARBA" id="ARBA00023121"/>
    </source>
</evidence>
<dbReference type="RefSeq" id="WP_011781143.1">
    <property type="nucleotide sequence ID" value="NZ_CP070380.1"/>
</dbReference>
<dbReference type="SUPFAM" id="SSF53901">
    <property type="entry name" value="Thiolase-like"/>
    <property type="match status" value="1"/>
</dbReference>
<evidence type="ECO:0000256" key="8">
    <source>
        <dbReference type="ARBA" id="ARBA00032316"/>
    </source>
</evidence>
<evidence type="ECO:0000313" key="12">
    <source>
        <dbReference type="Proteomes" id="UP001172687"/>
    </source>
</evidence>
<dbReference type="Proteomes" id="UP001172687">
    <property type="component" value="Unassembled WGS sequence"/>
</dbReference>
<evidence type="ECO:0000256" key="5">
    <source>
        <dbReference type="ARBA" id="ARBA00023055"/>
    </source>
</evidence>
<keyword evidence="6" id="KW-0446">Lipid-binding</keyword>
<evidence type="ECO:0000256" key="7">
    <source>
        <dbReference type="ARBA" id="ARBA00023140"/>
    </source>
</evidence>
<evidence type="ECO:0000256" key="2">
    <source>
        <dbReference type="ARBA" id="ARBA00012352"/>
    </source>
</evidence>
<dbReference type="PROSITE" id="PS00098">
    <property type="entry name" value="THIOLASE_1"/>
    <property type="match status" value="1"/>
</dbReference>
<evidence type="ECO:0000313" key="11">
    <source>
        <dbReference type="EMBL" id="MDN4520829.1"/>
    </source>
</evidence>
<dbReference type="Pfam" id="PF00108">
    <property type="entry name" value="Thiolase_N"/>
    <property type="match status" value="1"/>
</dbReference>
<name>A0ABT8HJ92_MYCAO</name>
<accession>A0ABT8HJ92</accession>
<dbReference type="NCBIfam" id="NF006102">
    <property type="entry name" value="PRK08256.1"/>
    <property type="match status" value="1"/>
</dbReference>
<dbReference type="Gene3D" id="3.40.47.10">
    <property type="match status" value="1"/>
</dbReference>
<dbReference type="PROSITE" id="PS00737">
    <property type="entry name" value="THIOLASE_2"/>
    <property type="match status" value="1"/>
</dbReference>
<evidence type="ECO:0000256" key="3">
    <source>
        <dbReference type="ARBA" id="ARBA00022448"/>
    </source>
</evidence>
<comment type="caution">
    <text evidence="11">The sequence shown here is derived from an EMBL/GenBank/DDBJ whole genome shotgun (WGS) entry which is preliminary data.</text>
</comment>
<keyword evidence="7" id="KW-0576">Peroxisome</keyword>
<gene>
    <name evidence="11" type="ORF">QYF68_23860</name>
</gene>
<dbReference type="PIRSF" id="PIRSF000429">
    <property type="entry name" value="Ac-CoA_Ac_transf"/>
    <property type="match status" value="1"/>
</dbReference>
<dbReference type="Pfam" id="PF22691">
    <property type="entry name" value="Thiolase_C_1"/>
    <property type="match status" value="1"/>
</dbReference>
<keyword evidence="12" id="KW-1185">Reference proteome</keyword>
<dbReference type="InterPro" id="IPR020616">
    <property type="entry name" value="Thiolase_N"/>
</dbReference>
<evidence type="ECO:0000259" key="10">
    <source>
        <dbReference type="Pfam" id="PF22691"/>
    </source>
</evidence>
<dbReference type="InterPro" id="IPR002155">
    <property type="entry name" value="Thiolase"/>
</dbReference>
<dbReference type="InterPro" id="IPR016039">
    <property type="entry name" value="Thiolase-like"/>
</dbReference>
<feature type="domain" description="Thiolase C-terminal" evidence="10">
    <location>
        <begin position="265"/>
        <end position="385"/>
    </location>
</feature>
<proteinExistence type="predicted"/>
<evidence type="ECO:0000259" key="9">
    <source>
        <dbReference type="Pfam" id="PF00108"/>
    </source>
</evidence>